<name>A0A3E1KEZ0_9XANT</name>
<proteinExistence type="predicted"/>
<protein>
    <submittedName>
        <fullName evidence="1">Uncharacterized protein</fullName>
    </submittedName>
</protein>
<dbReference type="Proteomes" id="UP000259570">
    <property type="component" value="Unassembled WGS sequence"/>
</dbReference>
<gene>
    <name evidence="1" type="ORF">DZD52_20600</name>
</gene>
<accession>A0A3E1KEZ0</accession>
<dbReference type="AlphaFoldDB" id="A0A3E1KEZ0"/>
<evidence type="ECO:0000313" key="1">
    <source>
        <dbReference type="EMBL" id="RFF36743.1"/>
    </source>
</evidence>
<comment type="caution">
    <text evidence="1">The sequence shown here is derived from an EMBL/GenBank/DDBJ whole genome shotgun (WGS) entry which is preliminary data.</text>
</comment>
<sequence>MDRAIGMHLRGISSREGFKQRMHVITRAVVFPVFFRGRRIAMIIRRLRHFAIFFTVKIK</sequence>
<reference evidence="1 2" key="1">
    <citation type="submission" date="2018-08" db="EMBL/GenBank/DDBJ databases">
        <title>Genome sequencing of X. nasturtii WHRI 8984.</title>
        <authorList>
            <person name="Studholme D.J."/>
            <person name="Mchugh J."/>
            <person name="Vicente J."/>
        </authorList>
    </citation>
    <scope>NUCLEOTIDE SEQUENCE [LARGE SCALE GENOMIC DNA]</scope>
    <source>
        <strain evidence="1 2">WHRI 8984</strain>
    </source>
</reference>
<organism evidence="1 2">
    <name type="scientific">Xanthomonas nasturtii</name>
    <dbReference type="NCBI Taxonomy" id="1843581"/>
    <lineage>
        <taxon>Bacteria</taxon>
        <taxon>Pseudomonadati</taxon>
        <taxon>Pseudomonadota</taxon>
        <taxon>Gammaproteobacteria</taxon>
        <taxon>Lysobacterales</taxon>
        <taxon>Lysobacteraceae</taxon>
        <taxon>Xanthomonas</taxon>
    </lineage>
</organism>
<dbReference type="EMBL" id="QUZM01000082">
    <property type="protein sequence ID" value="RFF36743.1"/>
    <property type="molecule type" value="Genomic_DNA"/>
</dbReference>
<evidence type="ECO:0000313" key="2">
    <source>
        <dbReference type="Proteomes" id="UP000259570"/>
    </source>
</evidence>